<dbReference type="PANTHER" id="PTHR13748:SF62">
    <property type="entry name" value="COBW DOMAIN-CONTAINING PROTEIN"/>
    <property type="match status" value="1"/>
</dbReference>
<dbReference type="GO" id="GO:0000166">
    <property type="term" value="F:nucleotide binding"/>
    <property type="evidence" value="ECO:0007669"/>
    <property type="project" value="UniProtKB-KW"/>
</dbReference>
<reference evidence="8" key="1">
    <citation type="submission" date="2021-01" db="EMBL/GenBank/DDBJ databases">
        <authorList>
            <person name="Corre E."/>
            <person name="Pelletier E."/>
            <person name="Niang G."/>
            <person name="Scheremetjew M."/>
            <person name="Finn R."/>
            <person name="Kale V."/>
            <person name="Holt S."/>
            <person name="Cochrane G."/>
            <person name="Meng A."/>
            <person name="Brown T."/>
            <person name="Cohen L."/>
        </authorList>
    </citation>
    <scope>NUCLEOTIDE SEQUENCE</scope>
    <source>
        <strain evidence="8">CCMP2222</strain>
    </source>
</reference>
<keyword evidence="2" id="KW-0378">Hydrolase</keyword>
<gene>
    <name evidence="7" type="ORF">AAND1436_LOCUS37462</name>
    <name evidence="8" type="ORF">AAND1436_LOCUS37463</name>
</gene>
<evidence type="ECO:0000313" key="7">
    <source>
        <dbReference type="EMBL" id="CAD9503432.1"/>
    </source>
</evidence>
<dbReference type="GO" id="GO:0005737">
    <property type="term" value="C:cytoplasm"/>
    <property type="evidence" value="ECO:0007669"/>
    <property type="project" value="TreeGrafter"/>
</dbReference>
<dbReference type="AlphaFoldDB" id="A0A6U6U3Q7"/>
<dbReference type="InterPro" id="IPR036627">
    <property type="entry name" value="CobW-likC_sf"/>
</dbReference>
<evidence type="ECO:0000259" key="6">
    <source>
        <dbReference type="SMART" id="SM00833"/>
    </source>
</evidence>
<dbReference type="GO" id="GO:0016787">
    <property type="term" value="F:hydrolase activity"/>
    <property type="evidence" value="ECO:0007669"/>
    <property type="project" value="UniProtKB-KW"/>
</dbReference>
<evidence type="ECO:0000256" key="1">
    <source>
        <dbReference type="ARBA" id="ARBA00022741"/>
    </source>
</evidence>
<evidence type="ECO:0000256" key="5">
    <source>
        <dbReference type="ARBA" id="ARBA00049117"/>
    </source>
</evidence>
<dbReference type="SUPFAM" id="SSF90002">
    <property type="entry name" value="Hypothetical protein YjiA, C-terminal domain"/>
    <property type="match status" value="1"/>
</dbReference>
<dbReference type="Gene3D" id="3.40.50.300">
    <property type="entry name" value="P-loop containing nucleotide triphosphate hydrolases"/>
    <property type="match status" value="1"/>
</dbReference>
<comment type="similarity">
    <text evidence="4">Belongs to the SIMIBI class G3E GTPase family. ZNG1 subfamily.</text>
</comment>
<dbReference type="SMART" id="SM00833">
    <property type="entry name" value="CobW_C"/>
    <property type="match status" value="1"/>
</dbReference>
<accession>A0A6U6U3Q7</accession>
<dbReference type="CDD" id="cd03112">
    <property type="entry name" value="CobW-like"/>
    <property type="match status" value="1"/>
</dbReference>
<dbReference type="InterPro" id="IPR003495">
    <property type="entry name" value="CobW/HypB/UreG_nucleotide-bd"/>
</dbReference>
<dbReference type="Pfam" id="PF02492">
    <property type="entry name" value="cobW"/>
    <property type="match status" value="1"/>
</dbReference>
<keyword evidence="1" id="KW-0547">Nucleotide-binding</keyword>
<evidence type="ECO:0000256" key="4">
    <source>
        <dbReference type="ARBA" id="ARBA00034320"/>
    </source>
</evidence>
<evidence type="ECO:0000256" key="2">
    <source>
        <dbReference type="ARBA" id="ARBA00022801"/>
    </source>
</evidence>
<sequence length="419" mass="47310">MQAQKRQRTTVPVTILTGFLGSGKTTLLNHILESPDHGMRFAIIENEFGEVGVDEKVIKEASDEQLIEVMNGCICCTVRGDLSQALKRLQTKTAGFDGVIIETTGLADPGPVAQTFFVDQELQRVYHLDGIITVVDAKHVLEHLHEEKPEGVENECVEQVAFADRVLLNKTDLVESTALDETEKAVRGINANAEIIRTQYGQVEPKKLINIQAFALEKVLEMDPEFLKTDGEHQHDSSVSSVSVRFDGELNHQQLRMWISELQQNHGKDLFRYKGVLAVKGMPHKFIFQGVHMLFNGKFDDRFAWKRDEVRECRLVFIGRKLDRKFLEEGVMGCKVVPLRFQVGDAVEANCDGWEPGRIIALWDDGNPYRIRLESGDEVWGPVDTDQFVRKPANGKGAAWQPLAHQPWWGKGNGKQWRA</sequence>
<dbReference type="Gene3D" id="3.30.1220.10">
    <property type="entry name" value="CobW-like, C-terminal domain"/>
    <property type="match status" value="1"/>
</dbReference>
<evidence type="ECO:0000256" key="3">
    <source>
        <dbReference type="ARBA" id="ARBA00023186"/>
    </source>
</evidence>
<comment type="catalytic activity">
    <reaction evidence="5">
        <text>GTP + H2O = GDP + phosphate + H(+)</text>
        <dbReference type="Rhea" id="RHEA:19669"/>
        <dbReference type="ChEBI" id="CHEBI:15377"/>
        <dbReference type="ChEBI" id="CHEBI:15378"/>
        <dbReference type="ChEBI" id="CHEBI:37565"/>
        <dbReference type="ChEBI" id="CHEBI:43474"/>
        <dbReference type="ChEBI" id="CHEBI:58189"/>
    </reaction>
    <physiologicalReaction direction="left-to-right" evidence="5">
        <dbReference type="Rhea" id="RHEA:19670"/>
    </physiologicalReaction>
</comment>
<dbReference type="InterPro" id="IPR051316">
    <property type="entry name" value="Zinc-reg_GTPase_activator"/>
</dbReference>
<dbReference type="InterPro" id="IPR011629">
    <property type="entry name" value="CobW-like_C"/>
</dbReference>
<dbReference type="SUPFAM" id="SSF52540">
    <property type="entry name" value="P-loop containing nucleoside triphosphate hydrolases"/>
    <property type="match status" value="1"/>
</dbReference>
<feature type="domain" description="CobW C-terminal" evidence="6">
    <location>
        <begin position="239"/>
        <end position="335"/>
    </location>
</feature>
<proteinExistence type="inferred from homology"/>
<dbReference type="PANTHER" id="PTHR13748">
    <property type="entry name" value="COBW-RELATED"/>
    <property type="match status" value="1"/>
</dbReference>
<organism evidence="8">
    <name type="scientific">Alexandrium andersonii</name>
    <dbReference type="NCBI Taxonomy" id="327968"/>
    <lineage>
        <taxon>Eukaryota</taxon>
        <taxon>Sar</taxon>
        <taxon>Alveolata</taxon>
        <taxon>Dinophyceae</taxon>
        <taxon>Gonyaulacales</taxon>
        <taxon>Pyrocystaceae</taxon>
        <taxon>Alexandrium</taxon>
    </lineage>
</organism>
<protein>
    <recommendedName>
        <fullName evidence="6">CobW C-terminal domain-containing protein</fullName>
    </recommendedName>
</protein>
<dbReference type="Pfam" id="PF07683">
    <property type="entry name" value="CobW_C"/>
    <property type="match status" value="1"/>
</dbReference>
<keyword evidence="3" id="KW-0143">Chaperone</keyword>
<evidence type="ECO:0000313" key="8">
    <source>
        <dbReference type="EMBL" id="CAD9503437.1"/>
    </source>
</evidence>
<dbReference type="InterPro" id="IPR027417">
    <property type="entry name" value="P-loop_NTPase"/>
</dbReference>
<dbReference type="EMBL" id="HBGQ01078355">
    <property type="protein sequence ID" value="CAD9503437.1"/>
    <property type="molecule type" value="Transcribed_RNA"/>
</dbReference>
<dbReference type="EMBL" id="HBGQ01078354">
    <property type="protein sequence ID" value="CAD9503432.1"/>
    <property type="molecule type" value="Transcribed_RNA"/>
</dbReference>
<name>A0A6U6U3Q7_9DINO</name>